<gene>
    <name evidence="2" type="ORF">E1283_02695</name>
</gene>
<dbReference type="Proteomes" id="UP000295345">
    <property type="component" value="Unassembled WGS sequence"/>
</dbReference>
<keyword evidence="1" id="KW-0732">Signal</keyword>
<dbReference type="InterPro" id="IPR050490">
    <property type="entry name" value="Bact_solute-bd_prot1"/>
</dbReference>
<dbReference type="InterPro" id="IPR006059">
    <property type="entry name" value="SBP"/>
</dbReference>
<protein>
    <submittedName>
        <fullName evidence="2">Extracellular solute-binding protein</fullName>
    </submittedName>
</protein>
<evidence type="ECO:0000313" key="3">
    <source>
        <dbReference type="Proteomes" id="UP000295345"/>
    </source>
</evidence>
<evidence type="ECO:0000313" key="2">
    <source>
        <dbReference type="EMBL" id="TDC79469.1"/>
    </source>
</evidence>
<dbReference type="Pfam" id="PF01547">
    <property type="entry name" value="SBP_bac_1"/>
    <property type="match status" value="1"/>
</dbReference>
<sequence length="457" mass="49931">MSRSAHRRLRVRLATATALVLPLALVACSSGDGATGDDGRIRLDINGQPPGTDERELRVFLAEIAAFEEAHPDIDIVPHEGFMEPETFNTRVAGGDLEDVFYVYFTDPAGIIEQGYAADITDHLADVPQLDQVRPELHQVFQDEEGRQYGVPTANYSMGLLYNRDLFERAGLDPDAPPTTWDEVREAADAIADLGGGVTGYGECTIDNTGGWHLTAEIYSRGGLVAEPAGDSHRAAFDAAPARELLRTLQAMRWEDDSMGSDQLRSCEDLMIQMGAGQLGMYIAAPDNLPTLVRQYEGSYENLGLAPIPDGQATLLGGEGYMINANATPEQIDAALTWLQWRFVNPDEIERRIQESRDDGLPVGLPMPPTPDIWIAGETRDAVEALKEQYANVPVEHVAPFMEAAPEIEGRIEPPRAQEVYAILDNVMQAVLTERDTDVDAVLADAAQQVDRIYGAS</sequence>
<dbReference type="RefSeq" id="WP_132816152.1">
    <property type="nucleotide sequence ID" value="NZ_SMKI01000016.1"/>
</dbReference>
<dbReference type="AlphaFoldDB" id="A0A4R4TZ34"/>
<dbReference type="OrthoDB" id="2644341at2"/>
<dbReference type="PROSITE" id="PS51257">
    <property type="entry name" value="PROKAR_LIPOPROTEIN"/>
    <property type="match status" value="1"/>
</dbReference>
<dbReference type="EMBL" id="SMKI01000016">
    <property type="protein sequence ID" value="TDC79469.1"/>
    <property type="molecule type" value="Genomic_DNA"/>
</dbReference>
<dbReference type="PANTHER" id="PTHR43649:SF16">
    <property type="entry name" value="SUGAR-BINDING LIPOPROTEIN"/>
    <property type="match status" value="1"/>
</dbReference>
<comment type="caution">
    <text evidence="2">The sequence shown here is derived from an EMBL/GenBank/DDBJ whole genome shotgun (WGS) entry which is preliminary data.</text>
</comment>
<feature type="signal peptide" evidence="1">
    <location>
        <begin position="1"/>
        <end position="34"/>
    </location>
</feature>
<evidence type="ECO:0000256" key="1">
    <source>
        <dbReference type="SAM" id="SignalP"/>
    </source>
</evidence>
<name>A0A4R4TZ34_9ACTN</name>
<reference evidence="2 3" key="1">
    <citation type="submission" date="2019-03" db="EMBL/GenBank/DDBJ databases">
        <title>Draft genome sequences of novel Actinobacteria.</title>
        <authorList>
            <person name="Sahin N."/>
            <person name="Ay H."/>
            <person name="Saygin H."/>
        </authorList>
    </citation>
    <scope>NUCLEOTIDE SEQUENCE [LARGE SCALE GENOMIC DNA]</scope>
    <source>
        <strain evidence="2 3">DSM 41900</strain>
    </source>
</reference>
<proteinExistence type="predicted"/>
<dbReference type="PANTHER" id="PTHR43649">
    <property type="entry name" value="ARABINOSE-BINDING PROTEIN-RELATED"/>
    <property type="match status" value="1"/>
</dbReference>
<feature type="chain" id="PRO_5039400025" evidence="1">
    <location>
        <begin position="35"/>
        <end position="457"/>
    </location>
</feature>
<keyword evidence="3" id="KW-1185">Reference proteome</keyword>
<dbReference type="SUPFAM" id="SSF53850">
    <property type="entry name" value="Periplasmic binding protein-like II"/>
    <property type="match status" value="1"/>
</dbReference>
<organism evidence="2 3">
    <name type="scientific">Streptomyces hainanensis</name>
    <dbReference type="NCBI Taxonomy" id="402648"/>
    <lineage>
        <taxon>Bacteria</taxon>
        <taxon>Bacillati</taxon>
        <taxon>Actinomycetota</taxon>
        <taxon>Actinomycetes</taxon>
        <taxon>Kitasatosporales</taxon>
        <taxon>Streptomycetaceae</taxon>
        <taxon>Streptomyces</taxon>
    </lineage>
</organism>
<accession>A0A4R4TZ34</accession>
<dbReference type="Gene3D" id="3.40.190.10">
    <property type="entry name" value="Periplasmic binding protein-like II"/>
    <property type="match status" value="1"/>
</dbReference>